<proteinExistence type="predicted"/>
<dbReference type="OrthoDB" id="5811893at2759"/>
<keyword evidence="2" id="KW-0732">Signal</keyword>
<evidence type="ECO:0008006" key="5">
    <source>
        <dbReference type="Google" id="ProtNLM"/>
    </source>
</evidence>
<protein>
    <recommendedName>
        <fullName evidence="5">Cadherin domain-containing protein</fullName>
    </recommendedName>
</protein>
<sequence length="458" mass="51783">MVVKLASLILLHCVFSPAFAERPTFIVRRDAAVGWLVTDFRHSLLAADDEILSILPSPHFRHFDINDLGQLITTRPLPKNITRIPIYIMATQDTFQRVISVHVEITDSPTKFLLDHYQTTICEKTENGSLLLFSRPFAIKGLPAAHTVRFAPITSIEGFPVTIISREDPKGRGFALIQLSDELENRGPERMDFYLGAFNEFGKVIATCRVTILVQEAALEPPKFDASRYFTSLAELRSQATVMRVNARTTKGTVEYSLHHGKPSPFDIVPFSGEIFTTSDVPPGKYDMEVVARNSIGQRSGQQMDCPTCKDRCDRLPLGWIRSRHSSIRVTAYQVRWAEGVRITTGTALPVKLEIAVETRVNTERGEFIKQCLFKFYQVPEKYRCEVWRGARDALSTHVQRLRKKRKDNVEAAPPQQEELDSLPRGSCVNTGAVIPQSENFDEFDDHFSLTKANLLLF</sequence>
<dbReference type="STRING" id="53326.A0A016WSF5"/>
<name>A0A016WSF5_9BILA</name>
<evidence type="ECO:0000256" key="2">
    <source>
        <dbReference type="SAM" id="SignalP"/>
    </source>
</evidence>
<dbReference type="Proteomes" id="UP000024635">
    <property type="component" value="Unassembled WGS sequence"/>
</dbReference>
<reference evidence="4" key="1">
    <citation type="journal article" date="2015" name="Nat. Genet.">
        <title>The genome and transcriptome of the zoonotic hookworm Ancylostoma ceylanicum identify infection-specific gene families.</title>
        <authorList>
            <person name="Schwarz E.M."/>
            <person name="Hu Y."/>
            <person name="Antoshechkin I."/>
            <person name="Miller M.M."/>
            <person name="Sternberg P.W."/>
            <person name="Aroian R.V."/>
        </authorList>
    </citation>
    <scope>NUCLEOTIDE SEQUENCE</scope>
    <source>
        <strain evidence="4">HY135</strain>
    </source>
</reference>
<dbReference type="CDD" id="cd11304">
    <property type="entry name" value="Cadherin_repeat"/>
    <property type="match status" value="1"/>
</dbReference>
<feature type="chain" id="PRO_5001494973" description="Cadherin domain-containing protein" evidence="2">
    <location>
        <begin position="21"/>
        <end position="458"/>
    </location>
</feature>
<feature type="signal peptide" evidence="2">
    <location>
        <begin position="1"/>
        <end position="20"/>
    </location>
</feature>
<comment type="caution">
    <text evidence="3">The sequence shown here is derived from an EMBL/GenBank/DDBJ whole genome shotgun (WGS) entry which is preliminary data.</text>
</comment>
<dbReference type="EMBL" id="JARK01000127">
    <property type="protein sequence ID" value="EYC42545.1"/>
    <property type="molecule type" value="Genomic_DNA"/>
</dbReference>
<evidence type="ECO:0000313" key="4">
    <source>
        <dbReference type="Proteomes" id="UP000024635"/>
    </source>
</evidence>
<accession>A0A016WSF5</accession>
<organism evidence="3 4">
    <name type="scientific">Ancylostoma ceylanicum</name>
    <dbReference type="NCBI Taxonomy" id="53326"/>
    <lineage>
        <taxon>Eukaryota</taxon>
        <taxon>Metazoa</taxon>
        <taxon>Ecdysozoa</taxon>
        <taxon>Nematoda</taxon>
        <taxon>Chromadorea</taxon>
        <taxon>Rhabditida</taxon>
        <taxon>Rhabditina</taxon>
        <taxon>Rhabditomorpha</taxon>
        <taxon>Strongyloidea</taxon>
        <taxon>Ancylostomatidae</taxon>
        <taxon>Ancylostomatinae</taxon>
        <taxon>Ancylostoma</taxon>
    </lineage>
</organism>
<feature type="region of interest" description="Disordered" evidence="1">
    <location>
        <begin position="406"/>
        <end position="425"/>
    </location>
</feature>
<evidence type="ECO:0000256" key="1">
    <source>
        <dbReference type="SAM" id="MobiDB-lite"/>
    </source>
</evidence>
<keyword evidence="4" id="KW-1185">Reference proteome</keyword>
<dbReference type="AlphaFoldDB" id="A0A016WSF5"/>
<evidence type="ECO:0000313" key="3">
    <source>
        <dbReference type="EMBL" id="EYC42545.1"/>
    </source>
</evidence>
<gene>
    <name evidence="3" type="primary">Acey_s0527.g2963</name>
    <name evidence="3" type="ORF">Y032_0527g2963</name>
</gene>